<dbReference type="Proteomes" id="UP001530400">
    <property type="component" value="Unassembled WGS sequence"/>
</dbReference>
<dbReference type="Pfam" id="PF13424">
    <property type="entry name" value="TPR_12"/>
    <property type="match status" value="2"/>
</dbReference>
<dbReference type="AlphaFoldDB" id="A0ABD3NC45"/>
<feature type="repeat" description="TPR" evidence="3">
    <location>
        <begin position="416"/>
        <end position="449"/>
    </location>
</feature>
<keyword evidence="6" id="KW-1185">Reference proteome</keyword>
<keyword evidence="2 3" id="KW-0802">TPR repeat</keyword>
<feature type="repeat" description="TPR" evidence="3">
    <location>
        <begin position="70"/>
        <end position="103"/>
    </location>
</feature>
<reference evidence="5 6" key="1">
    <citation type="submission" date="2024-10" db="EMBL/GenBank/DDBJ databases">
        <title>Updated reference genomes for cyclostephanoid diatoms.</title>
        <authorList>
            <person name="Roberts W.R."/>
            <person name="Alverson A.J."/>
        </authorList>
    </citation>
    <scope>NUCLEOTIDE SEQUENCE [LARGE SCALE GENOMIC DNA]</scope>
    <source>
        <strain evidence="5 6">AJA010-31</strain>
    </source>
</reference>
<proteinExistence type="predicted"/>
<dbReference type="PANTHER" id="PTHR45641">
    <property type="entry name" value="TETRATRICOPEPTIDE REPEAT PROTEIN (AFU_ORTHOLOGUE AFUA_6G03870)"/>
    <property type="match status" value="1"/>
</dbReference>
<evidence type="ECO:0000313" key="5">
    <source>
        <dbReference type="EMBL" id="KAL3773634.1"/>
    </source>
</evidence>
<dbReference type="SMART" id="SM00028">
    <property type="entry name" value="TPR"/>
    <property type="match status" value="9"/>
</dbReference>
<sequence length="552" mass="63004">MEDSHELSDAAQMQSITPQKKPKSFRKLLSKKLGFKHAERADTSTVRESTGEREPIEDDSDLPAVEEREISALNDKGNDFFGKGEFDAALRMYSEALKLLKNPRITMDMELGSEEEEDVSKGMRRFRTARLLVNIGAVHIRRENYDEAISVLEMSMRSSKLVPVESSYYYRSCEVVADALENTGLVFYKLKNYEESSTRYADALVARRKCIEYLNEKFTKQKGPKSNEVVMKYKQEVSACKLELANTLFYMALLRERQDKIGEAIMRCEESILLQKEIYAQFKSDTSNINLLTTMGRLYCHETVQRYEDALEYFYEVRRMKSQLYGSMHLEVASALNNIAYIYLQLAEFDKCLSISENSIDISSNGDELNKELCVAWTHKADAQERMGCYSDAITSYEKVLHLQTTLGGDNDIKNASIYKKIADIYLASDDVKRAIASLEKAIIVEREALGDESNDLAKSYSKLGECYEMRENYANAVKCHTKALRIFKYMDDKEGAAIEHNKLGGIMKITGDNNKSMEHYMASLWHAREAKLPSTNLIVADTIRNVASFHV</sequence>
<dbReference type="EMBL" id="JALLPJ020001226">
    <property type="protein sequence ID" value="KAL3773634.1"/>
    <property type="molecule type" value="Genomic_DNA"/>
</dbReference>
<comment type="caution">
    <text evidence="5">The sequence shown here is derived from an EMBL/GenBank/DDBJ whole genome shotgun (WGS) entry which is preliminary data.</text>
</comment>
<dbReference type="InterPro" id="IPR019734">
    <property type="entry name" value="TPR_rpt"/>
</dbReference>
<feature type="repeat" description="TPR" evidence="3">
    <location>
        <begin position="458"/>
        <end position="491"/>
    </location>
</feature>
<evidence type="ECO:0000256" key="3">
    <source>
        <dbReference type="PROSITE-ProRule" id="PRU00339"/>
    </source>
</evidence>
<evidence type="ECO:0000256" key="2">
    <source>
        <dbReference type="ARBA" id="ARBA00022803"/>
    </source>
</evidence>
<evidence type="ECO:0008006" key="7">
    <source>
        <dbReference type="Google" id="ProtNLM"/>
    </source>
</evidence>
<accession>A0ABD3NC45</accession>
<dbReference type="InterPro" id="IPR011990">
    <property type="entry name" value="TPR-like_helical_dom_sf"/>
</dbReference>
<keyword evidence="1" id="KW-0677">Repeat</keyword>
<evidence type="ECO:0000256" key="1">
    <source>
        <dbReference type="ARBA" id="ARBA00022737"/>
    </source>
</evidence>
<evidence type="ECO:0000313" key="6">
    <source>
        <dbReference type="Proteomes" id="UP001530400"/>
    </source>
</evidence>
<dbReference type="PANTHER" id="PTHR45641:SF19">
    <property type="entry name" value="NEPHROCYSTIN-3"/>
    <property type="match status" value="1"/>
</dbReference>
<organism evidence="5 6">
    <name type="scientific">Cyclotella atomus</name>
    <dbReference type="NCBI Taxonomy" id="382360"/>
    <lineage>
        <taxon>Eukaryota</taxon>
        <taxon>Sar</taxon>
        <taxon>Stramenopiles</taxon>
        <taxon>Ochrophyta</taxon>
        <taxon>Bacillariophyta</taxon>
        <taxon>Coscinodiscophyceae</taxon>
        <taxon>Thalassiosirophycidae</taxon>
        <taxon>Stephanodiscales</taxon>
        <taxon>Stephanodiscaceae</taxon>
        <taxon>Cyclotella</taxon>
    </lineage>
</organism>
<dbReference type="PROSITE" id="PS50005">
    <property type="entry name" value="TPR"/>
    <property type="match status" value="3"/>
</dbReference>
<protein>
    <recommendedName>
        <fullName evidence="7">Kinesin light chain</fullName>
    </recommendedName>
</protein>
<name>A0ABD3NC45_9STRA</name>
<feature type="region of interest" description="Disordered" evidence="4">
    <location>
        <begin position="1"/>
        <end position="24"/>
    </location>
</feature>
<evidence type="ECO:0000256" key="4">
    <source>
        <dbReference type="SAM" id="MobiDB-lite"/>
    </source>
</evidence>
<dbReference type="Gene3D" id="1.25.40.10">
    <property type="entry name" value="Tetratricopeptide repeat domain"/>
    <property type="match status" value="3"/>
</dbReference>
<dbReference type="SUPFAM" id="SSF48452">
    <property type="entry name" value="TPR-like"/>
    <property type="match status" value="3"/>
</dbReference>
<feature type="region of interest" description="Disordered" evidence="4">
    <location>
        <begin position="36"/>
        <end position="63"/>
    </location>
</feature>
<gene>
    <name evidence="5" type="ORF">ACHAWO_012487</name>
</gene>